<feature type="compositionally biased region" description="Basic and acidic residues" evidence="1">
    <location>
        <begin position="103"/>
        <end position="118"/>
    </location>
</feature>
<name>A0AAQ4FFK8_AMBAM</name>
<feature type="region of interest" description="Disordered" evidence="1">
    <location>
        <begin position="398"/>
        <end position="421"/>
    </location>
</feature>
<feature type="region of interest" description="Disordered" evidence="1">
    <location>
        <begin position="80"/>
        <end position="119"/>
    </location>
</feature>
<comment type="caution">
    <text evidence="2">The sequence shown here is derived from an EMBL/GenBank/DDBJ whole genome shotgun (WGS) entry which is preliminary data.</text>
</comment>
<accession>A0AAQ4FFK8</accession>
<keyword evidence="3" id="KW-1185">Reference proteome</keyword>
<evidence type="ECO:0000313" key="2">
    <source>
        <dbReference type="EMBL" id="KAK8785726.1"/>
    </source>
</evidence>
<feature type="non-terminal residue" evidence="2">
    <location>
        <position position="421"/>
    </location>
</feature>
<dbReference type="Proteomes" id="UP001321473">
    <property type="component" value="Unassembled WGS sequence"/>
</dbReference>
<reference evidence="2 3" key="1">
    <citation type="journal article" date="2023" name="Arcadia Sci">
        <title>De novo assembly of a long-read Amblyomma americanum tick genome.</title>
        <authorList>
            <person name="Chou S."/>
            <person name="Poskanzer K.E."/>
            <person name="Rollins M."/>
            <person name="Thuy-Boun P.S."/>
        </authorList>
    </citation>
    <scope>NUCLEOTIDE SEQUENCE [LARGE SCALE GENOMIC DNA]</scope>
    <source>
        <strain evidence="2">F_SG_1</strain>
        <tissue evidence="2">Salivary glands</tissue>
    </source>
</reference>
<evidence type="ECO:0000313" key="3">
    <source>
        <dbReference type="Proteomes" id="UP001321473"/>
    </source>
</evidence>
<sequence>MALCCRHSQLGLKALPPRVDAIDARFSSSNAYRFSPAAADRLKSACPSWKPIPGSTAYAAPAKHTAVFARTSPRERRRLTRRLQGQHQPAAVQGEHLPQAASRPREDDSRRRLDRRVDQSVCDTPQTSTIARPDSVSFLEAKAGLYSFLSGTAKPEKIIFYRQGLLRLSGNHCREETCVGLKDQQLEPSAVSVPGALSSRVDATDIRFSSRRAYRISPAAADRMKLGGPVSRAAVGELNEQLDAAIVRKAVVTSADSGPNCAPDSVSFLEAKAGLHSFLSGTAKPERIIFYRQGLLRVSGNHCREETCIGLKEQAARCRWNGGGSSQLGLKAPTLACVCAWSVIIMCGRHRRPVFVQQRLPHQPCGSRKAEARACVLLGSQSWDPFPSLRHRQAGANYLLPAGTSSPQRKPLPRGNLRRSK</sequence>
<gene>
    <name evidence="2" type="ORF">V5799_007910</name>
</gene>
<dbReference type="EMBL" id="JARKHS020003286">
    <property type="protein sequence ID" value="KAK8785726.1"/>
    <property type="molecule type" value="Genomic_DNA"/>
</dbReference>
<protein>
    <submittedName>
        <fullName evidence="2">Uncharacterized protein</fullName>
    </submittedName>
</protein>
<evidence type="ECO:0000256" key="1">
    <source>
        <dbReference type="SAM" id="MobiDB-lite"/>
    </source>
</evidence>
<dbReference type="AlphaFoldDB" id="A0AAQ4FFK8"/>
<organism evidence="2 3">
    <name type="scientific">Amblyomma americanum</name>
    <name type="common">Lone star tick</name>
    <dbReference type="NCBI Taxonomy" id="6943"/>
    <lineage>
        <taxon>Eukaryota</taxon>
        <taxon>Metazoa</taxon>
        <taxon>Ecdysozoa</taxon>
        <taxon>Arthropoda</taxon>
        <taxon>Chelicerata</taxon>
        <taxon>Arachnida</taxon>
        <taxon>Acari</taxon>
        <taxon>Parasitiformes</taxon>
        <taxon>Ixodida</taxon>
        <taxon>Ixodoidea</taxon>
        <taxon>Ixodidae</taxon>
        <taxon>Amblyomminae</taxon>
        <taxon>Amblyomma</taxon>
    </lineage>
</organism>
<proteinExistence type="predicted"/>